<dbReference type="Proteomes" id="UP000676565">
    <property type="component" value="Unassembled WGS sequence"/>
</dbReference>
<dbReference type="EMBL" id="JAGKQQ010000001">
    <property type="protein sequence ID" value="MBP3955458.1"/>
    <property type="molecule type" value="Genomic_DNA"/>
</dbReference>
<name>A0ABS5BP16_9BACT</name>
<evidence type="ECO:0000313" key="1">
    <source>
        <dbReference type="EMBL" id="MBP3955458.1"/>
    </source>
</evidence>
<accession>A0ABS5BP16</accession>
<dbReference type="RefSeq" id="WP_210653535.1">
    <property type="nucleotide sequence ID" value="NZ_JAGKQQ010000001.1"/>
</dbReference>
<organism evidence="1 2">
    <name type="scientific">Gemmata palustris</name>
    <dbReference type="NCBI Taxonomy" id="2822762"/>
    <lineage>
        <taxon>Bacteria</taxon>
        <taxon>Pseudomonadati</taxon>
        <taxon>Planctomycetota</taxon>
        <taxon>Planctomycetia</taxon>
        <taxon>Gemmatales</taxon>
        <taxon>Gemmataceae</taxon>
        <taxon>Gemmata</taxon>
    </lineage>
</organism>
<gene>
    <name evidence="1" type="ORF">J8F10_09205</name>
</gene>
<keyword evidence="2" id="KW-1185">Reference proteome</keyword>
<sequence length="81" mass="8934">MTAVLNPPLLERVKAALHVYVARGDRINAAQAAIDACHAEQMRQMLEKVTRQLKAVEPRYSRDKAVIAEAEALLAKLDGQP</sequence>
<evidence type="ECO:0000313" key="2">
    <source>
        <dbReference type="Proteomes" id="UP000676565"/>
    </source>
</evidence>
<comment type="caution">
    <text evidence="1">The sequence shown here is derived from an EMBL/GenBank/DDBJ whole genome shotgun (WGS) entry which is preliminary data.</text>
</comment>
<proteinExistence type="predicted"/>
<reference evidence="1 2" key="1">
    <citation type="submission" date="2021-04" db="EMBL/GenBank/DDBJ databases">
        <authorList>
            <person name="Ivanova A."/>
        </authorList>
    </citation>
    <scope>NUCLEOTIDE SEQUENCE [LARGE SCALE GENOMIC DNA]</scope>
    <source>
        <strain evidence="1 2">G18</strain>
    </source>
</reference>
<protein>
    <submittedName>
        <fullName evidence="1">Uncharacterized protein</fullName>
    </submittedName>
</protein>